<keyword evidence="1" id="KW-1133">Transmembrane helix</keyword>
<reference evidence="3 4" key="1">
    <citation type="submission" date="2015-12" db="EMBL/GenBank/DDBJ databases">
        <authorList>
            <person name="Shamseldin A."/>
            <person name="Moawad H."/>
            <person name="Abd El-Rahim W.M."/>
            <person name="Sadowsky M.J."/>
        </authorList>
    </citation>
    <scope>NUCLEOTIDE SEQUENCE [LARGE SCALE GENOMIC DNA]</scope>
    <source>
        <strain evidence="3 4">JC234</strain>
    </source>
</reference>
<evidence type="ECO:0000313" key="4">
    <source>
        <dbReference type="Proteomes" id="UP000094795"/>
    </source>
</evidence>
<name>A0A1C1YS44_9HYPH</name>
<dbReference type="InterPro" id="IPR009936">
    <property type="entry name" value="DUF1468"/>
</dbReference>
<feature type="transmembrane region" description="Helical" evidence="1">
    <location>
        <begin position="85"/>
        <end position="102"/>
    </location>
</feature>
<keyword evidence="1" id="KW-0472">Membrane</keyword>
<proteinExistence type="predicted"/>
<feature type="domain" description="DUF1468" evidence="2">
    <location>
        <begin position="15"/>
        <end position="155"/>
    </location>
</feature>
<dbReference type="OrthoDB" id="7064868at2"/>
<feature type="transmembrane region" description="Helical" evidence="1">
    <location>
        <begin position="12"/>
        <end position="32"/>
    </location>
</feature>
<dbReference type="STRING" id="1480615.AWJ14_19890"/>
<comment type="caution">
    <text evidence="3">The sequence shown here is derived from an EMBL/GenBank/DDBJ whole genome shotgun (WGS) entry which is preliminary data.</text>
</comment>
<protein>
    <recommendedName>
        <fullName evidence="2">DUF1468 domain-containing protein</fullName>
    </recommendedName>
</protein>
<feature type="transmembrane region" description="Helical" evidence="1">
    <location>
        <begin position="108"/>
        <end position="124"/>
    </location>
</feature>
<evidence type="ECO:0000259" key="2">
    <source>
        <dbReference type="Pfam" id="PF07331"/>
    </source>
</evidence>
<evidence type="ECO:0000256" key="1">
    <source>
        <dbReference type="SAM" id="Phobius"/>
    </source>
</evidence>
<feature type="transmembrane region" description="Helical" evidence="1">
    <location>
        <begin position="44"/>
        <end position="64"/>
    </location>
</feature>
<dbReference type="Proteomes" id="UP000094795">
    <property type="component" value="Unassembled WGS sequence"/>
</dbReference>
<evidence type="ECO:0000313" key="3">
    <source>
        <dbReference type="EMBL" id="OCW56352.1"/>
    </source>
</evidence>
<dbReference type="RefSeq" id="WP_066182385.1">
    <property type="nucleotide sequence ID" value="NZ_LQZT01000042.1"/>
</dbReference>
<accession>A0A1C1YS44</accession>
<dbReference type="EMBL" id="LQZT01000042">
    <property type="protein sequence ID" value="OCW56352.1"/>
    <property type="molecule type" value="Genomic_DNA"/>
</dbReference>
<keyword evidence="1" id="KW-0812">Transmembrane</keyword>
<dbReference type="Pfam" id="PF07331">
    <property type="entry name" value="TctB"/>
    <property type="match status" value="1"/>
</dbReference>
<gene>
    <name evidence="3" type="ORF">AWJ14_19890</name>
</gene>
<organism evidence="3 4">
    <name type="scientific">Hoeflea olei</name>
    <dbReference type="NCBI Taxonomy" id="1480615"/>
    <lineage>
        <taxon>Bacteria</taxon>
        <taxon>Pseudomonadati</taxon>
        <taxon>Pseudomonadota</taxon>
        <taxon>Alphaproteobacteria</taxon>
        <taxon>Hyphomicrobiales</taxon>
        <taxon>Rhizobiaceae</taxon>
        <taxon>Hoeflea</taxon>
    </lineage>
</organism>
<sequence length="163" mass="17500">MHDRTIQLQLGIGAIIAAAFLLLVAIPTWVSSPSNVPNIILSPLFWPWVLAGLTAITGLAMVLTSIREPRPAEPAISEIDDKPRAWGRLASIAAVMVVAMVLMPRIGMVWTAMLVFVATAYLVRTSHPKTALVSAVVIPLVLYAFFAHVAGVAIPQGDFVRLP</sequence>
<dbReference type="AlphaFoldDB" id="A0A1C1YS44"/>
<feature type="transmembrane region" description="Helical" evidence="1">
    <location>
        <begin position="131"/>
        <end position="154"/>
    </location>
</feature>
<keyword evidence="4" id="KW-1185">Reference proteome</keyword>